<feature type="chain" id="PRO_5037687824" description="DUF4595 domain-containing protein" evidence="1">
    <location>
        <begin position="20"/>
        <end position="279"/>
    </location>
</feature>
<keyword evidence="1" id="KW-0732">Signal</keyword>
<dbReference type="Gene3D" id="3.90.930.1">
    <property type="match status" value="1"/>
</dbReference>
<evidence type="ECO:0008006" key="4">
    <source>
        <dbReference type="Google" id="ProtNLM"/>
    </source>
</evidence>
<organism evidence="2 3">
    <name type="scientific">Butyricimonas virosa</name>
    <dbReference type="NCBI Taxonomy" id="544645"/>
    <lineage>
        <taxon>Bacteria</taxon>
        <taxon>Pseudomonadati</taxon>
        <taxon>Bacteroidota</taxon>
        <taxon>Bacteroidia</taxon>
        <taxon>Bacteroidales</taxon>
        <taxon>Odoribacteraceae</taxon>
        <taxon>Butyricimonas</taxon>
    </lineage>
</organism>
<dbReference type="Proteomes" id="UP000742098">
    <property type="component" value="Unassembled WGS sequence"/>
</dbReference>
<dbReference type="PROSITE" id="PS51257">
    <property type="entry name" value="PROKAR_LIPOPROTEIN"/>
    <property type="match status" value="1"/>
</dbReference>
<name>A0A921KYL7_9BACT</name>
<dbReference type="EMBL" id="DYVS01000149">
    <property type="protein sequence ID" value="HJF70834.1"/>
    <property type="molecule type" value="Genomic_DNA"/>
</dbReference>
<proteinExistence type="predicted"/>
<feature type="signal peptide" evidence="1">
    <location>
        <begin position="1"/>
        <end position="19"/>
    </location>
</feature>
<evidence type="ECO:0000313" key="3">
    <source>
        <dbReference type="Proteomes" id="UP000742098"/>
    </source>
</evidence>
<protein>
    <recommendedName>
        <fullName evidence="4">DUF4595 domain-containing protein</fullName>
    </recommendedName>
</protein>
<comment type="caution">
    <text evidence="2">The sequence shown here is derived from an EMBL/GenBank/DDBJ whole genome shotgun (WGS) entry which is preliminary data.</text>
</comment>
<evidence type="ECO:0000313" key="2">
    <source>
        <dbReference type="EMBL" id="HJF70834.1"/>
    </source>
</evidence>
<dbReference type="AlphaFoldDB" id="A0A921KYL7"/>
<reference evidence="2" key="1">
    <citation type="journal article" date="2021" name="PeerJ">
        <title>Extensive microbial diversity within the chicken gut microbiome revealed by metagenomics and culture.</title>
        <authorList>
            <person name="Gilroy R."/>
            <person name="Ravi A."/>
            <person name="Getino M."/>
            <person name="Pursley I."/>
            <person name="Horton D.L."/>
            <person name="Alikhan N.F."/>
            <person name="Baker D."/>
            <person name="Gharbi K."/>
            <person name="Hall N."/>
            <person name="Watson M."/>
            <person name="Adriaenssens E.M."/>
            <person name="Foster-Nyarko E."/>
            <person name="Jarju S."/>
            <person name="Secka A."/>
            <person name="Antonio M."/>
            <person name="Oren A."/>
            <person name="Chaudhuri R.R."/>
            <person name="La Ragione R."/>
            <person name="Hildebrand F."/>
            <person name="Pallen M.J."/>
        </authorList>
    </citation>
    <scope>NUCLEOTIDE SEQUENCE</scope>
    <source>
        <strain evidence="2">6966</strain>
    </source>
</reference>
<reference evidence="2" key="2">
    <citation type="submission" date="2021-09" db="EMBL/GenBank/DDBJ databases">
        <authorList>
            <person name="Gilroy R."/>
        </authorList>
    </citation>
    <scope>NUCLEOTIDE SEQUENCE</scope>
    <source>
        <strain evidence="2">6966</strain>
    </source>
</reference>
<evidence type="ECO:0000256" key="1">
    <source>
        <dbReference type="SAM" id="SignalP"/>
    </source>
</evidence>
<accession>A0A921KYL7</accession>
<sequence length="279" mass="32934">MKKQLLLAMLSMLIFIACSKDDDANNDEDKKYLSEIRVTEHKVQFGSPSQSGELYESYKYNNKGKLVQKTTNYYHGGLDGRILNEYKYSYDERGKLIEYAEYQFTLLESKQIYSYNSIDSISEMKKYNEDGDLIEVWSYEYNADNKLNKIIEKDVWVSSNYGYEHYYIYEANKIKKTSYSLQDGNLFGTMIYEFDNKGNLTRETWINGEDNRSTIQKNIEYEYNSKGQITKKSSSGILRDDITYLEYTYNDDGSISKINKSYSYKTEESVLIYEYIYTK</sequence>
<gene>
    <name evidence="2" type="ORF">K8V05_08795</name>
</gene>